<dbReference type="EnsemblMetazoa" id="ENSAATROPT014497">
    <property type="protein sequence ID" value="ENSAATROPP013216"/>
    <property type="gene ID" value="ENSAATROPG011764"/>
</dbReference>
<evidence type="ECO:0000313" key="2">
    <source>
        <dbReference type="EnsemblMetazoa" id="ENSAATROPP013216"/>
    </source>
</evidence>
<name>A0AAG5DPZ4_ANOAO</name>
<accession>A0AAG5DPZ4</accession>
<reference evidence="2" key="1">
    <citation type="submission" date="2024-04" db="UniProtKB">
        <authorList>
            <consortium name="EnsemblMetazoa"/>
        </authorList>
    </citation>
    <scope>IDENTIFICATION</scope>
    <source>
        <strain evidence="2">EBRO</strain>
    </source>
</reference>
<keyword evidence="3" id="KW-1185">Reference proteome</keyword>
<organism evidence="2 3">
    <name type="scientific">Anopheles atroparvus</name>
    <name type="common">European mosquito</name>
    <dbReference type="NCBI Taxonomy" id="41427"/>
    <lineage>
        <taxon>Eukaryota</taxon>
        <taxon>Metazoa</taxon>
        <taxon>Ecdysozoa</taxon>
        <taxon>Arthropoda</taxon>
        <taxon>Hexapoda</taxon>
        <taxon>Insecta</taxon>
        <taxon>Pterygota</taxon>
        <taxon>Neoptera</taxon>
        <taxon>Endopterygota</taxon>
        <taxon>Diptera</taxon>
        <taxon>Nematocera</taxon>
        <taxon>Culicoidea</taxon>
        <taxon>Culicidae</taxon>
        <taxon>Anophelinae</taxon>
        <taxon>Anopheles</taxon>
    </lineage>
</organism>
<proteinExistence type="predicted"/>
<feature type="signal peptide" evidence="1">
    <location>
        <begin position="1"/>
        <end position="19"/>
    </location>
</feature>
<dbReference type="Proteomes" id="UP000075880">
    <property type="component" value="Unassembled WGS sequence"/>
</dbReference>
<evidence type="ECO:0000256" key="1">
    <source>
        <dbReference type="SAM" id="SignalP"/>
    </source>
</evidence>
<protein>
    <submittedName>
        <fullName evidence="2">Uncharacterized protein</fullName>
    </submittedName>
</protein>
<keyword evidence="1" id="KW-0732">Signal</keyword>
<sequence length="61" mass="7000">MKISLNLCYLYFILEIIDADHITAFKCTEKPVFQSVNTPHIAWSCEKHGISRFVLHTSSVC</sequence>
<evidence type="ECO:0000313" key="3">
    <source>
        <dbReference type="Proteomes" id="UP000075880"/>
    </source>
</evidence>
<feature type="chain" id="PRO_5042467245" evidence="1">
    <location>
        <begin position="20"/>
        <end position="61"/>
    </location>
</feature>
<dbReference type="AlphaFoldDB" id="A0AAG5DPZ4"/>